<protein>
    <submittedName>
        <fullName evidence="1">Uncharacterized protein</fullName>
    </submittedName>
</protein>
<sequence length="81" mass="9017">MRVGYRNIGFRICNIRLGVVNRRDDGSLREGYRAANSPVQARQSSWREGSVAAMVVYLPQYKDDQIAQVGGVGLQAGVYKK</sequence>
<dbReference type="EMBL" id="JAQQWE010000004">
    <property type="protein sequence ID" value="KAK7957017.1"/>
    <property type="molecule type" value="Genomic_DNA"/>
</dbReference>
<accession>A0ABR1QJU4</accession>
<evidence type="ECO:0000313" key="1">
    <source>
        <dbReference type="EMBL" id="KAK7957017.1"/>
    </source>
</evidence>
<keyword evidence="2" id="KW-1185">Reference proteome</keyword>
<reference evidence="1 2" key="1">
    <citation type="submission" date="2023-01" db="EMBL/GenBank/DDBJ databases">
        <title>Analysis of 21 Apiospora genomes using comparative genomics revels a genus with tremendous synthesis potential of carbohydrate active enzymes and secondary metabolites.</title>
        <authorList>
            <person name="Sorensen T."/>
        </authorList>
    </citation>
    <scope>NUCLEOTIDE SEQUENCE [LARGE SCALE GENOMIC DNA]</scope>
    <source>
        <strain evidence="1 2">CBS 24483</strain>
    </source>
</reference>
<dbReference type="RefSeq" id="XP_066702323.1">
    <property type="nucleotide sequence ID" value="XM_066842461.1"/>
</dbReference>
<comment type="caution">
    <text evidence="1">The sequence shown here is derived from an EMBL/GenBank/DDBJ whole genome shotgun (WGS) entry which is preliminary data.</text>
</comment>
<gene>
    <name evidence="1" type="ORF">PG986_006239</name>
</gene>
<proteinExistence type="predicted"/>
<organism evidence="1 2">
    <name type="scientific">Apiospora aurea</name>
    <dbReference type="NCBI Taxonomy" id="335848"/>
    <lineage>
        <taxon>Eukaryota</taxon>
        <taxon>Fungi</taxon>
        <taxon>Dikarya</taxon>
        <taxon>Ascomycota</taxon>
        <taxon>Pezizomycotina</taxon>
        <taxon>Sordariomycetes</taxon>
        <taxon>Xylariomycetidae</taxon>
        <taxon>Amphisphaeriales</taxon>
        <taxon>Apiosporaceae</taxon>
        <taxon>Apiospora</taxon>
    </lineage>
</organism>
<dbReference type="GeneID" id="92075523"/>
<dbReference type="Proteomes" id="UP001391051">
    <property type="component" value="Unassembled WGS sequence"/>
</dbReference>
<evidence type="ECO:0000313" key="2">
    <source>
        <dbReference type="Proteomes" id="UP001391051"/>
    </source>
</evidence>
<name>A0ABR1QJU4_9PEZI</name>